<evidence type="ECO:0000313" key="5">
    <source>
        <dbReference type="Proteomes" id="UP000830167"/>
    </source>
</evidence>
<gene>
    <name evidence="4" type="ORF">LSG31_12355</name>
</gene>
<proteinExistence type="inferred from homology"/>
<dbReference type="Gene3D" id="3.40.720.10">
    <property type="entry name" value="Alkaline Phosphatase, subunit A"/>
    <property type="match status" value="1"/>
</dbReference>
<organism evidence="4 5">
    <name type="scientific">Fodinisporobacter ferrooxydans</name>
    <dbReference type="NCBI Taxonomy" id="2901836"/>
    <lineage>
        <taxon>Bacteria</taxon>
        <taxon>Bacillati</taxon>
        <taxon>Bacillota</taxon>
        <taxon>Bacilli</taxon>
        <taxon>Bacillales</taxon>
        <taxon>Alicyclobacillaceae</taxon>
        <taxon>Fodinisporobacter</taxon>
    </lineage>
</organism>
<reference evidence="4" key="1">
    <citation type="submission" date="2021-12" db="EMBL/GenBank/DDBJ databases">
        <title>Alicyclobacillaceae gen. nov., sp. nov., isolated from chalcocite enrichment system.</title>
        <authorList>
            <person name="Jiang Z."/>
        </authorList>
    </citation>
    <scope>NUCLEOTIDE SEQUENCE</scope>
    <source>
        <strain evidence="4">MYW30-H2</strain>
    </source>
</reference>
<keyword evidence="5" id="KW-1185">Reference proteome</keyword>
<keyword evidence="2" id="KW-0378">Hydrolase</keyword>
<dbReference type="InterPro" id="IPR000917">
    <property type="entry name" value="Sulfatase_N"/>
</dbReference>
<evidence type="ECO:0000256" key="1">
    <source>
        <dbReference type="ARBA" id="ARBA00008779"/>
    </source>
</evidence>
<dbReference type="RefSeq" id="WP_347435419.1">
    <property type="nucleotide sequence ID" value="NZ_CP089291.1"/>
</dbReference>
<protein>
    <submittedName>
        <fullName evidence="4">Sulfatase</fullName>
    </submittedName>
</protein>
<dbReference type="Proteomes" id="UP000830167">
    <property type="component" value="Chromosome"/>
</dbReference>
<dbReference type="PANTHER" id="PTHR42693">
    <property type="entry name" value="ARYLSULFATASE FAMILY MEMBER"/>
    <property type="match status" value="1"/>
</dbReference>
<evidence type="ECO:0000256" key="2">
    <source>
        <dbReference type="ARBA" id="ARBA00022801"/>
    </source>
</evidence>
<evidence type="ECO:0000259" key="3">
    <source>
        <dbReference type="Pfam" id="PF00884"/>
    </source>
</evidence>
<name>A0ABY4CLM4_9BACL</name>
<sequence>MNVIIILMDTLRRDHLGIYGNRKIKTPSIDNFAQRSTIFDQSYLGSYPCMPARQDLWTGRCNFPWRGWSPLEYDSKDIVAAVREQGYVTQLITDHYHLWHWGSGNYHMNFNGVEFIRGQESDSWNTDATIQIPWPTDKSKIMPIFDIYYRNTFHFKEENDYFSPRVFQSCINWIEKNHTHEKFFLMVDSFDPHEPWDTPEEYWRMYDPDYSGESYIWPPYGSADRYTAAELKNIHARYCGEITLADKWFGKFIDKLDELGLFDNTMIVLTTDHGFLFGEHNYLGKHAPTLFEPISHTPLIIYHPHQRGAGRRVGSFAQLYDLYPTILEAIGANINPMEIHGHSLLPVISETDIDTNAREAICFGSFGGAIHLTDGEWTYVRSVTGTAPLYWHTQAHYAANYWPREIKSNRMINLEQTKRNLAQWSHGSYLYSGKAGGETININEELYQVSMDPCQIQNVASLYPNQCRILSSKMKEFLNNIKAPESYLQWLALDMI</sequence>
<dbReference type="InterPro" id="IPR017850">
    <property type="entry name" value="Alkaline_phosphatase_core_sf"/>
</dbReference>
<dbReference type="SUPFAM" id="SSF53649">
    <property type="entry name" value="Alkaline phosphatase-like"/>
    <property type="match status" value="1"/>
</dbReference>
<evidence type="ECO:0000313" key="4">
    <source>
        <dbReference type="EMBL" id="UOF88740.1"/>
    </source>
</evidence>
<dbReference type="EMBL" id="CP089291">
    <property type="protein sequence ID" value="UOF88740.1"/>
    <property type="molecule type" value="Genomic_DNA"/>
</dbReference>
<dbReference type="PANTHER" id="PTHR42693:SF53">
    <property type="entry name" value="ENDO-4-O-SULFATASE"/>
    <property type="match status" value="1"/>
</dbReference>
<dbReference type="InterPro" id="IPR050738">
    <property type="entry name" value="Sulfatase"/>
</dbReference>
<dbReference type="CDD" id="cd16148">
    <property type="entry name" value="sulfatase_like"/>
    <property type="match status" value="1"/>
</dbReference>
<accession>A0ABY4CLM4</accession>
<comment type="similarity">
    <text evidence="1">Belongs to the sulfatase family.</text>
</comment>
<feature type="domain" description="Sulfatase N-terminal" evidence="3">
    <location>
        <begin position="2"/>
        <end position="331"/>
    </location>
</feature>
<dbReference type="Pfam" id="PF00884">
    <property type="entry name" value="Sulfatase"/>
    <property type="match status" value="1"/>
</dbReference>